<dbReference type="AlphaFoldDB" id="A0A8G1D0U1"/>
<keyword evidence="3" id="KW-0508">mRNA splicing</keyword>
<dbReference type="Pfam" id="PF00076">
    <property type="entry name" value="RRM_1"/>
    <property type="match status" value="1"/>
</dbReference>
<dbReference type="FunFam" id="3.30.70.330:FF:001286">
    <property type="entry name" value="U2 snRNP auxiliary factor large subunit"/>
    <property type="match status" value="1"/>
</dbReference>
<proteinExistence type="predicted"/>
<evidence type="ECO:0000259" key="6">
    <source>
        <dbReference type="PROSITE" id="PS50102"/>
    </source>
</evidence>
<dbReference type="InterPro" id="IPR012677">
    <property type="entry name" value="Nucleotide-bd_a/b_plait_sf"/>
</dbReference>
<dbReference type="InterPro" id="IPR000504">
    <property type="entry name" value="RRM_dom"/>
</dbReference>
<dbReference type="GO" id="GO:0006397">
    <property type="term" value="P:mRNA processing"/>
    <property type="evidence" value="ECO:0007669"/>
    <property type="project" value="UniProtKB-KW"/>
</dbReference>
<dbReference type="CDD" id="cd12232">
    <property type="entry name" value="RRM3_U2AF65"/>
    <property type="match status" value="1"/>
</dbReference>
<evidence type="ECO:0000256" key="4">
    <source>
        <dbReference type="PROSITE-ProRule" id="PRU00176"/>
    </source>
</evidence>
<dbReference type="Gene3D" id="3.30.70.330">
    <property type="match status" value="3"/>
</dbReference>
<protein>
    <submittedName>
        <fullName evidence="7">Splicing factor u2af1</fullName>
    </submittedName>
</protein>
<feature type="compositionally biased region" description="Basic residues" evidence="5">
    <location>
        <begin position="37"/>
        <end position="49"/>
    </location>
</feature>
<dbReference type="SMART" id="SM00360">
    <property type="entry name" value="RRM"/>
    <property type="match status" value="1"/>
</dbReference>
<evidence type="ECO:0000256" key="2">
    <source>
        <dbReference type="ARBA" id="ARBA00022884"/>
    </source>
</evidence>
<evidence type="ECO:0000256" key="1">
    <source>
        <dbReference type="ARBA" id="ARBA00022664"/>
    </source>
</evidence>
<dbReference type="PANTHER" id="PTHR23139">
    <property type="entry name" value="RNA-BINDING PROTEIN"/>
    <property type="match status" value="1"/>
</dbReference>
<evidence type="ECO:0000313" key="7">
    <source>
        <dbReference type="EMBL" id="QZA51943.1"/>
    </source>
</evidence>
<keyword evidence="1" id="KW-0507">mRNA processing</keyword>
<dbReference type="GO" id="GO:0008380">
    <property type="term" value="P:RNA splicing"/>
    <property type="evidence" value="ECO:0007669"/>
    <property type="project" value="UniProtKB-KW"/>
</dbReference>
<organism evidence="7">
    <name type="scientific">Paramecium bursaria</name>
    <dbReference type="NCBI Taxonomy" id="74790"/>
    <lineage>
        <taxon>Eukaryota</taxon>
        <taxon>Sar</taxon>
        <taxon>Alveolata</taxon>
        <taxon>Ciliophora</taxon>
        <taxon>Intramacronucleata</taxon>
        <taxon>Oligohymenophorea</taxon>
        <taxon>Peniculida</taxon>
        <taxon>Parameciidae</taxon>
        <taxon>Paramecium</taxon>
    </lineage>
</organism>
<feature type="region of interest" description="Disordered" evidence="5">
    <location>
        <begin position="19"/>
        <end position="51"/>
    </location>
</feature>
<evidence type="ECO:0000256" key="5">
    <source>
        <dbReference type="SAM" id="MobiDB-lite"/>
    </source>
</evidence>
<dbReference type="EMBL" id="MW715717">
    <property type="protein sequence ID" value="QZA51943.1"/>
    <property type="molecule type" value="Genomic_DNA"/>
</dbReference>
<dbReference type="PROSITE" id="PS50102">
    <property type="entry name" value="RRM"/>
    <property type="match status" value="1"/>
</dbReference>
<accession>A0A8G1D0U1</accession>
<keyword evidence="2 4" id="KW-0694">RNA-binding</keyword>
<reference evidence="7" key="1">
    <citation type="journal article" name="Roy. Soc. Open Sci.">
        <title>Characterization of the RNA-interference pathway as a tool for reverse genetic analysis in the nascent phototrophic endosymbiosis, Paramecium bursaria.</title>
        <authorList>
            <person name="Jenkins B.H."/>
            <person name="Maguire F."/>
            <person name="Leonard G."/>
            <person name="Eaton J.D."/>
            <person name="West S."/>
            <person name="Housden B.E."/>
            <person name="Milner D.S."/>
            <person name="Richards T.A."/>
        </authorList>
    </citation>
    <scope>NUCLEOTIDE SEQUENCE</scope>
    <source>
        <strain evidence="7">186b</strain>
    </source>
</reference>
<sequence length="432" mass="50108">MSDGKMEIEIKVEKVEEQDIKEDIDSDEQEKPVAAVIKKKKKKQKKKKKWGENVKDEVMTDFDDDWELKAKHSKILNDPDLPSQIKEKYAIYENNPYMMIVSQVPLTVQLKEIEEYFNTLITNIDTKINEKPIKSIEYGATKSWVVLECSSIDAKRTLLPLNQVEFVNHKLKIERPRKFLERILNPVPNEQVTELKLDDTRLYLGGLPTYLKDDDVLKLIQTFGITKYFNLVKDTTSNSDISKGYCFFEYENPSSTVKALKALNNLQIGDKRLKICKVQGDTAQVKKVNGKEQPSNYAGCFLASCELLRIPQIQQMLTIPQQAMIPSKVVQFLNMCSIEDLFEDDVYEEIMEDVRSECQRYGQVDRIEVPRPDKETGYCCPAVGKIFVKFYYQIPAKKAKFHLAGRTYNKRTVITSFYPEEQFDYKDYLING</sequence>
<evidence type="ECO:0000256" key="3">
    <source>
        <dbReference type="ARBA" id="ARBA00023187"/>
    </source>
</evidence>
<feature type="domain" description="RRM" evidence="6">
    <location>
        <begin position="200"/>
        <end position="280"/>
    </location>
</feature>
<dbReference type="GO" id="GO:0003723">
    <property type="term" value="F:RNA binding"/>
    <property type="evidence" value="ECO:0007669"/>
    <property type="project" value="UniProtKB-UniRule"/>
</dbReference>
<gene>
    <name evidence="7" type="primary">u2af1</name>
</gene>
<name>A0A8G1D0U1_9CILI</name>
<dbReference type="InterPro" id="IPR035979">
    <property type="entry name" value="RBD_domain_sf"/>
</dbReference>
<dbReference type="SUPFAM" id="SSF54928">
    <property type="entry name" value="RNA-binding domain, RBD"/>
    <property type="match status" value="1"/>
</dbReference>